<feature type="transmembrane region" description="Helical" evidence="1">
    <location>
        <begin position="56"/>
        <end position="77"/>
    </location>
</feature>
<name>A0A3G9ID25_9ACTN</name>
<proteinExistence type="predicted"/>
<evidence type="ECO:0000256" key="1">
    <source>
        <dbReference type="SAM" id="Phobius"/>
    </source>
</evidence>
<accession>A0A3G9ID25</accession>
<keyword evidence="1" id="KW-1133">Transmembrane helix</keyword>
<gene>
    <name evidence="2" type="ORF">Back2_11570</name>
</gene>
<evidence type="ECO:0000313" key="3">
    <source>
        <dbReference type="Proteomes" id="UP000271573"/>
    </source>
</evidence>
<keyword evidence="1" id="KW-0812">Transmembrane</keyword>
<organism evidence="2 3">
    <name type="scientific">Nocardioides baekrokdamisoli</name>
    <dbReference type="NCBI Taxonomy" id="1804624"/>
    <lineage>
        <taxon>Bacteria</taxon>
        <taxon>Bacillati</taxon>
        <taxon>Actinomycetota</taxon>
        <taxon>Actinomycetes</taxon>
        <taxon>Propionibacteriales</taxon>
        <taxon>Nocardioidaceae</taxon>
        <taxon>Nocardioides</taxon>
    </lineage>
</organism>
<sequence length="94" mass="10040">MVRDRRVAHRLGWIRRRRNPLPGLGSGYRAWGTLLFLLVILFGGGVGGLARGHDTVGSVALLVGGIALVGLFAAYVMRPVGKPGAIRASRTHRA</sequence>
<evidence type="ECO:0000313" key="2">
    <source>
        <dbReference type="EMBL" id="BBH16870.1"/>
    </source>
</evidence>
<keyword evidence="3" id="KW-1185">Reference proteome</keyword>
<dbReference type="KEGG" id="nbe:Back2_11570"/>
<keyword evidence="1" id="KW-0472">Membrane</keyword>
<dbReference type="EMBL" id="AP019307">
    <property type="protein sequence ID" value="BBH16870.1"/>
    <property type="molecule type" value="Genomic_DNA"/>
</dbReference>
<protein>
    <submittedName>
        <fullName evidence="2">Uncharacterized protein</fullName>
    </submittedName>
</protein>
<reference evidence="2 3" key="1">
    <citation type="submission" date="2018-11" db="EMBL/GenBank/DDBJ databases">
        <title>Complete genome sequence of Nocardioides baekrokdamisoli strain KCTC 39748.</title>
        <authorList>
            <person name="Kang S.W."/>
            <person name="Lee K.C."/>
            <person name="Kim K.K."/>
            <person name="Kim J.S."/>
            <person name="Kim D.S."/>
            <person name="Ko S.H."/>
            <person name="Yang S.H."/>
            <person name="Shin Y.K."/>
            <person name="Lee J.S."/>
        </authorList>
    </citation>
    <scope>NUCLEOTIDE SEQUENCE [LARGE SCALE GENOMIC DNA]</scope>
    <source>
        <strain evidence="2 3">KCTC 39748</strain>
    </source>
</reference>
<feature type="transmembrane region" description="Helical" evidence="1">
    <location>
        <begin position="21"/>
        <end position="44"/>
    </location>
</feature>
<dbReference type="AlphaFoldDB" id="A0A3G9ID25"/>
<dbReference type="Proteomes" id="UP000271573">
    <property type="component" value="Chromosome"/>
</dbReference>